<evidence type="ECO:0000313" key="3">
    <source>
        <dbReference type="Proteomes" id="UP000184232"/>
    </source>
</evidence>
<gene>
    <name evidence="2" type="ORF">SAMN05444337_0103</name>
</gene>
<keyword evidence="3" id="KW-1185">Reference proteome</keyword>
<reference evidence="2 3" key="1">
    <citation type="submission" date="2016-11" db="EMBL/GenBank/DDBJ databases">
        <authorList>
            <person name="Jaros S."/>
            <person name="Januszkiewicz K."/>
            <person name="Wedrychowicz H."/>
        </authorList>
    </citation>
    <scope>NUCLEOTIDE SEQUENCE [LARGE SCALE GENOMIC DNA]</scope>
    <source>
        <strain evidence="2 3">DSM 22807</strain>
    </source>
</reference>
<name>A0A1M6BHJ6_9FLAO</name>
<dbReference type="STRING" id="683124.SAMN05444337_0103"/>
<feature type="transmembrane region" description="Helical" evidence="1">
    <location>
        <begin position="12"/>
        <end position="30"/>
    </location>
</feature>
<feature type="transmembrane region" description="Helical" evidence="1">
    <location>
        <begin position="77"/>
        <end position="98"/>
    </location>
</feature>
<evidence type="ECO:0008006" key="4">
    <source>
        <dbReference type="Google" id="ProtNLM"/>
    </source>
</evidence>
<feature type="transmembrane region" description="Helical" evidence="1">
    <location>
        <begin position="150"/>
        <end position="168"/>
    </location>
</feature>
<evidence type="ECO:0000313" key="2">
    <source>
        <dbReference type="EMBL" id="SHI47943.1"/>
    </source>
</evidence>
<protein>
    <recommendedName>
        <fullName evidence="4">DUF4199 domain-containing protein</fullName>
    </recommendedName>
</protein>
<dbReference type="EMBL" id="FQZH01000001">
    <property type="protein sequence ID" value="SHI47943.1"/>
    <property type="molecule type" value="Genomic_DNA"/>
</dbReference>
<evidence type="ECO:0000256" key="1">
    <source>
        <dbReference type="SAM" id="Phobius"/>
    </source>
</evidence>
<keyword evidence="1" id="KW-0812">Transmembrane</keyword>
<dbReference type="Pfam" id="PF13858">
    <property type="entry name" value="DUF4199"/>
    <property type="match status" value="1"/>
</dbReference>
<feature type="transmembrane region" description="Helical" evidence="1">
    <location>
        <begin position="36"/>
        <end position="57"/>
    </location>
</feature>
<dbReference type="Proteomes" id="UP000184232">
    <property type="component" value="Unassembled WGS sequence"/>
</dbReference>
<proteinExistence type="predicted"/>
<dbReference type="RefSeq" id="WP_072780350.1">
    <property type="nucleotide sequence ID" value="NZ_CP045292.1"/>
</dbReference>
<dbReference type="AlphaFoldDB" id="A0A1M6BHJ6"/>
<accession>A0A1M6BHJ6</accession>
<organism evidence="2 3">
    <name type="scientific">Flavobacterium haoranii</name>
    <dbReference type="NCBI Taxonomy" id="683124"/>
    <lineage>
        <taxon>Bacteria</taxon>
        <taxon>Pseudomonadati</taxon>
        <taxon>Bacteroidota</taxon>
        <taxon>Flavobacteriia</taxon>
        <taxon>Flavobacteriales</taxon>
        <taxon>Flavobacteriaceae</taxon>
        <taxon>Flavobacterium</taxon>
    </lineage>
</organism>
<dbReference type="OrthoDB" id="660361at2"/>
<keyword evidence="1" id="KW-0472">Membrane</keyword>
<sequence length="176" mass="19819">MNEIIKKNAIKFGLISGIFAITATLLMYLIDYHLFTNMWIGFSMLFIYIGIGVFQLINLRKDLGGYMSFKDGFTGYFLGALIGILMSSLFTILLFNVIDTETRDLVTQALVEFQVENLQKYNVPTEKIKEVVTQMEETPQFSTMGVVKSFGGSLIGSIIFGLILAAIFKRKPQELI</sequence>
<dbReference type="InterPro" id="IPR025250">
    <property type="entry name" value="DUF4199"/>
</dbReference>
<keyword evidence="1" id="KW-1133">Transmembrane helix</keyword>